<keyword evidence="3 10" id="KW-0812">Transmembrane</keyword>
<dbReference type="EMBL" id="JACDUU010000002">
    <property type="protein sequence ID" value="MBA2870612.1"/>
    <property type="molecule type" value="Genomic_DNA"/>
</dbReference>
<evidence type="ECO:0000256" key="2">
    <source>
        <dbReference type="ARBA" id="ARBA00022475"/>
    </source>
</evidence>
<keyword evidence="5 10" id="KW-0472">Membrane</keyword>
<dbReference type="GO" id="GO:0005886">
    <property type="term" value="C:plasma membrane"/>
    <property type="evidence" value="ECO:0007669"/>
    <property type="project" value="UniProtKB-SubCell"/>
</dbReference>
<evidence type="ECO:0000256" key="10">
    <source>
        <dbReference type="RuleBase" id="RU004340"/>
    </source>
</evidence>
<dbReference type="Pfam" id="PF02537">
    <property type="entry name" value="CRCB"/>
    <property type="match status" value="1"/>
</dbReference>
<comment type="similarity">
    <text evidence="7 10">Belongs to the fluoride channel Fluc/FEX (TC 1.A.43) family.</text>
</comment>
<evidence type="ECO:0000313" key="11">
    <source>
        <dbReference type="EMBL" id="MBA2870612.1"/>
    </source>
</evidence>
<gene>
    <name evidence="11" type="ORF">HNQ85_000882</name>
</gene>
<organism evidence="11 12">
    <name type="scientific">[Anoxybacillus] calidus</name>
    <dbReference type="NCBI Taxonomy" id="575178"/>
    <lineage>
        <taxon>Bacteria</taxon>
        <taxon>Bacillati</taxon>
        <taxon>Bacillota</taxon>
        <taxon>Bacilli</taxon>
        <taxon>Bacillales</taxon>
        <taxon>Anoxybacillaceae</taxon>
        <taxon>Paranoxybacillus</taxon>
    </lineage>
</organism>
<evidence type="ECO:0000256" key="9">
    <source>
        <dbReference type="ARBA" id="ARBA00049940"/>
    </source>
</evidence>
<protein>
    <recommendedName>
        <fullName evidence="10">Fluoride-specific ion channel</fullName>
    </recommendedName>
</protein>
<reference evidence="11 12" key="1">
    <citation type="submission" date="2020-07" db="EMBL/GenBank/DDBJ databases">
        <title>Genomic Encyclopedia of Type Strains, Phase IV (KMG-IV): sequencing the most valuable type-strain genomes for metagenomic binning, comparative biology and taxonomic classification.</title>
        <authorList>
            <person name="Goeker M."/>
        </authorList>
    </citation>
    <scope>NUCLEOTIDE SEQUENCE [LARGE SCALE GENOMIC DNA]</scope>
    <source>
        <strain evidence="11 12">DSM 25220</strain>
    </source>
</reference>
<evidence type="ECO:0000256" key="8">
    <source>
        <dbReference type="ARBA" id="ARBA00035585"/>
    </source>
</evidence>
<evidence type="ECO:0000256" key="3">
    <source>
        <dbReference type="ARBA" id="ARBA00022692"/>
    </source>
</evidence>
<sequence length="122" mass="13838">MKSALENQPCCFLWWSSRLVMLLYFRNILSFIYFTGKYSRLISSWNRYSILNPKQNKRLDKKGVGTGFCGGFTTMSTFSKEAFELLAGGNLLKGIFYIILSLVGGILFCSFGFLIGTKRNKG</sequence>
<keyword evidence="6" id="KW-0406">Ion transport</keyword>
<feature type="transmembrane region" description="Helical" evidence="10">
    <location>
        <begin position="12"/>
        <end position="34"/>
    </location>
</feature>
<evidence type="ECO:0000256" key="5">
    <source>
        <dbReference type="ARBA" id="ARBA00023136"/>
    </source>
</evidence>
<evidence type="ECO:0000313" key="12">
    <source>
        <dbReference type="Proteomes" id="UP000580891"/>
    </source>
</evidence>
<dbReference type="InterPro" id="IPR003691">
    <property type="entry name" value="FluC"/>
</dbReference>
<dbReference type="RefSeq" id="WP_181536525.1">
    <property type="nucleotide sequence ID" value="NZ_JACDUU010000002.1"/>
</dbReference>
<evidence type="ECO:0000256" key="1">
    <source>
        <dbReference type="ARBA" id="ARBA00004651"/>
    </source>
</evidence>
<feature type="transmembrane region" description="Helical" evidence="10">
    <location>
        <begin position="95"/>
        <end position="116"/>
    </location>
</feature>
<dbReference type="GO" id="GO:0034220">
    <property type="term" value="P:monoatomic ion transmembrane transport"/>
    <property type="evidence" value="ECO:0007669"/>
    <property type="project" value="UniProtKB-KW"/>
</dbReference>
<dbReference type="Proteomes" id="UP000580891">
    <property type="component" value="Unassembled WGS sequence"/>
</dbReference>
<evidence type="ECO:0000256" key="7">
    <source>
        <dbReference type="ARBA" id="ARBA00035120"/>
    </source>
</evidence>
<keyword evidence="12" id="KW-1185">Reference proteome</keyword>
<name>A0A7V9YYI8_9BACL</name>
<keyword evidence="2" id="KW-1003">Cell membrane</keyword>
<comment type="catalytic activity">
    <reaction evidence="8">
        <text>fluoride(in) = fluoride(out)</text>
        <dbReference type="Rhea" id="RHEA:76159"/>
        <dbReference type="ChEBI" id="CHEBI:17051"/>
    </reaction>
    <physiologicalReaction direction="left-to-right" evidence="8">
        <dbReference type="Rhea" id="RHEA:76160"/>
    </physiologicalReaction>
</comment>
<keyword evidence="6" id="KW-0813">Transport</keyword>
<comment type="subcellular location">
    <subcellularLocation>
        <location evidence="1">Cell membrane</location>
        <topology evidence="1">Multi-pass membrane protein</topology>
    </subcellularLocation>
</comment>
<keyword evidence="4 10" id="KW-1133">Transmembrane helix</keyword>
<accession>A0A7V9YYI8</accession>
<dbReference type="AlphaFoldDB" id="A0A7V9YYI8"/>
<evidence type="ECO:0000256" key="4">
    <source>
        <dbReference type="ARBA" id="ARBA00022989"/>
    </source>
</evidence>
<evidence type="ECO:0000256" key="6">
    <source>
        <dbReference type="ARBA" id="ARBA00023303"/>
    </source>
</evidence>
<proteinExistence type="inferred from homology"/>
<comment type="function">
    <text evidence="9">Fluoride-specific ion channel. Important for reducing fluoride concentration in the cell, thus reducing its toxicity.</text>
</comment>
<keyword evidence="6" id="KW-0407">Ion channel</keyword>
<comment type="caution">
    <text evidence="10">Lacks conserved residue(s) required for the propagation of feature annotation.</text>
</comment>
<comment type="caution">
    <text evidence="11">The sequence shown here is derived from an EMBL/GenBank/DDBJ whole genome shotgun (WGS) entry which is preliminary data.</text>
</comment>